<feature type="compositionally biased region" description="Basic and acidic residues" evidence="1">
    <location>
        <begin position="232"/>
        <end position="264"/>
    </location>
</feature>
<dbReference type="PANTHER" id="PTHR21666">
    <property type="entry name" value="PEPTIDASE-RELATED"/>
    <property type="match status" value="1"/>
</dbReference>
<dbReference type="InterPro" id="IPR016047">
    <property type="entry name" value="M23ase_b-sheet_dom"/>
</dbReference>
<sequence length="332" mass="36352">MKEENNGTPKNKWSRIFKKKWFFPAVYLTVAAVLLAFVVWYQNLENQMPDMAEDQKSTDFYNPAENQNEAQPVMEQQEVIKKPVVNQDQAEIVTKFYDYNADTKAQKSALVLYNNRYYQSKGINIKAAEGKSFDVLASLSGTVKEVEKDPLLGQVVTLQHENKVVTHYASLGDVSVKAGDKVKQGDVIGKAGENRFGQEFGTHVHFEIRKNGEAVNPEKFFNQPVSKLNKAAAKDSSSEKAEENDAATEEKNAGETEDGSKDSAENSENSDGTKDDNAGSEDADGTKEDSSDSDKNTGDSSDKNQEDANNGAEDNNATENDASESSASSASA</sequence>
<protein>
    <submittedName>
        <fullName evidence="4">Stage II sporulation protein spoIIQ</fullName>
    </submittedName>
</protein>
<evidence type="ECO:0000256" key="1">
    <source>
        <dbReference type="SAM" id="MobiDB-lite"/>
    </source>
</evidence>
<dbReference type="PANTHER" id="PTHR21666:SF291">
    <property type="entry name" value="STAGE II SPORULATION PROTEIN Q"/>
    <property type="match status" value="1"/>
</dbReference>
<dbReference type="CDD" id="cd12797">
    <property type="entry name" value="M23_peptidase"/>
    <property type="match status" value="1"/>
</dbReference>
<dbReference type="Proteomes" id="UP001500866">
    <property type="component" value="Unassembled WGS sequence"/>
</dbReference>
<dbReference type="InterPro" id="IPR011055">
    <property type="entry name" value="Dup_hybrid_motif"/>
</dbReference>
<feature type="compositionally biased region" description="Low complexity" evidence="1">
    <location>
        <begin position="307"/>
        <end position="332"/>
    </location>
</feature>
<dbReference type="SUPFAM" id="SSF51261">
    <property type="entry name" value="Duplicated hybrid motif"/>
    <property type="match status" value="1"/>
</dbReference>
<dbReference type="EMBL" id="BAAADS010000016">
    <property type="protein sequence ID" value="GAA0605121.1"/>
    <property type="molecule type" value="Genomic_DNA"/>
</dbReference>
<feature type="transmembrane region" description="Helical" evidence="2">
    <location>
        <begin position="21"/>
        <end position="41"/>
    </location>
</feature>
<dbReference type="Pfam" id="PF01551">
    <property type="entry name" value="Peptidase_M23"/>
    <property type="match status" value="1"/>
</dbReference>
<evidence type="ECO:0000313" key="4">
    <source>
        <dbReference type="EMBL" id="GAA0605121.1"/>
    </source>
</evidence>
<keyword evidence="2" id="KW-0472">Membrane</keyword>
<comment type="caution">
    <text evidence="4">The sequence shown here is derived from an EMBL/GenBank/DDBJ whole genome shotgun (WGS) entry which is preliminary data.</text>
</comment>
<gene>
    <name evidence="4" type="primary">spoIIQ</name>
    <name evidence="4" type="ORF">GCM10009001_22970</name>
</gene>
<evidence type="ECO:0000313" key="5">
    <source>
        <dbReference type="Proteomes" id="UP001500866"/>
    </source>
</evidence>
<evidence type="ECO:0000259" key="3">
    <source>
        <dbReference type="Pfam" id="PF01551"/>
    </source>
</evidence>
<reference evidence="4 5" key="1">
    <citation type="journal article" date="2019" name="Int. J. Syst. Evol. Microbiol.">
        <title>The Global Catalogue of Microorganisms (GCM) 10K type strain sequencing project: providing services to taxonomists for standard genome sequencing and annotation.</title>
        <authorList>
            <consortium name="The Broad Institute Genomics Platform"/>
            <consortium name="The Broad Institute Genome Sequencing Center for Infectious Disease"/>
            <person name="Wu L."/>
            <person name="Ma J."/>
        </authorList>
    </citation>
    <scope>NUCLEOTIDE SEQUENCE [LARGE SCALE GENOMIC DNA]</scope>
    <source>
        <strain evidence="4 5">JCM 15395</strain>
    </source>
</reference>
<keyword evidence="2" id="KW-0812">Transmembrane</keyword>
<dbReference type="Gene3D" id="2.70.70.10">
    <property type="entry name" value="Glucose Permease (Domain IIA)"/>
    <property type="match status" value="1"/>
</dbReference>
<evidence type="ECO:0000256" key="2">
    <source>
        <dbReference type="SAM" id="Phobius"/>
    </source>
</evidence>
<feature type="domain" description="M23ase beta-sheet core" evidence="3">
    <location>
        <begin position="120"/>
        <end position="217"/>
    </location>
</feature>
<feature type="region of interest" description="Disordered" evidence="1">
    <location>
        <begin position="228"/>
        <end position="332"/>
    </location>
</feature>
<dbReference type="InterPro" id="IPR050570">
    <property type="entry name" value="Cell_wall_metabolism_enzyme"/>
</dbReference>
<accession>A0ABN1G6Y6</accession>
<name>A0ABN1G6Y6_9BACI</name>
<proteinExistence type="predicted"/>
<dbReference type="RefSeq" id="WP_343813164.1">
    <property type="nucleotide sequence ID" value="NZ_BAAADS010000016.1"/>
</dbReference>
<keyword evidence="2" id="KW-1133">Transmembrane helix</keyword>
<organism evidence="4 5">
    <name type="scientific">Virgibacillus siamensis</name>
    <dbReference type="NCBI Taxonomy" id="480071"/>
    <lineage>
        <taxon>Bacteria</taxon>
        <taxon>Bacillati</taxon>
        <taxon>Bacillota</taxon>
        <taxon>Bacilli</taxon>
        <taxon>Bacillales</taxon>
        <taxon>Bacillaceae</taxon>
        <taxon>Virgibacillus</taxon>
    </lineage>
</organism>
<feature type="compositionally biased region" description="Basic and acidic residues" evidence="1">
    <location>
        <begin position="284"/>
        <end position="306"/>
    </location>
</feature>
<keyword evidence="5" id="KW-1185">Reference proteome</keyword>